<dbReference type="EMBL" id="LGLK01000057">
    <property type="protein sequence ID" value="KPC17189.1"/>
    <property type="molecule type" value="Genomic_DNA"/>
</dbReference>
<organism evidence="2 3">
    <name type="scientific">Pseudomonas amygdali pv. lachrymans</name>
    <name type="common">Pseudomonas syringae pv. lachrymans</name>
    <dbReference type="NCBI Taxonomy" id="53707"/>
    <lineage>
        <taxon>Bacteria</taxon>
        <taxon>Pseudomonadati</taxon>
        <taxon>Pseudomonadota</taxon>
        <taxon>Gammaproteobacteria</taxon>
        <taxon>Pseudomonadales</taxon>
        <taxon>Pseudomonadaceae</taxon>
        <taxon>Pseudomonas</taxon>
        <taxon>Pseudomonas amygdali</taxon>
    </lineage>
</organism>
<proteinExistence type="predicted"/>
<comment type="caution">
    <text evidence="2">The sequence shown here is derived from an EMBL/GenBank/DDBJ whole genome shotgun (WGS) entry which is preliminary data.</text>
</comment>
<reference evidence="2 3" key="2">
    <citation type="submission" date="2015-10" db="EMBL/GenBank/DDBJ databases">
        <title>Comparative genomics and high-throughput reverse genetic screens identify a new phytobacterial MAMP and an Arabidopsis receptor required for immune elicitation.</title>
        <authorList>
            <person name="Mott G.A."/>
            <person name="Thakur S."/>
            <person name="Wang P.W."/>
            <person name="Desveaux D."/>
            <person name="Guttman D.S."/>
        </authorList>
    </citation>
    <scope>NUCLEOTIDE SEQUENCE [LARGE SCALE GENOMIC DNA]</scope>
    <source>
        <strain evidence="2 3">107</strain>
    </source>
</reference>
<dbReference type="EMBL" id="LGLK01000057">
    <property type="protein sequence ID" value="KPC18148.1"/>
    <property type="molecule type" value="Genomic_DNA"/>
</dbReference>
<protein>
    <submittedName>
        <fullName evidence="2">Uncharacterized protein</fullName>
    </submittedName>
</protein>
<evidence type="ECO:0000313" key="2">
    <source>
        <dbReference type="EMBL" id="KPC18148.1"/>
    </source>
</evidence>
<reference evidence="2 3" key="1">
    <citation type="submission" date="2015-07" db="EMBL/GenBank/DDBJ databases">
        <authorList>
            <person name="O'Brien H.E."/>
            <person name="Thakur S."/>
            <person name="Gong Y."/>
            <person name="Wang P.W."/>
            <person name="Guttman D.S."/>
        </authorList>
    </citation>
    <scope>NUCLEOTIDE SEQUENCE [LARGE SCALE GENOMIC DNA]</scope>
    <source>
        <strain evidence="2 3">107</strain>
    </source>
</reference>
<accession>A0ABR5KTK3</accession>
<keyword evidence="3" id="KW-1185">Reference proteome</keyword>
<evidence type="ECO:0000313" key="1">
    <source>
        <dbReference type="EMBL" id="KPC17189.1"/>
    </source>
</evidence>
<evidence type="ECO:0000313" key="3">
    <source>
        <dbReference type="Proteomes" id="UP000037943"/>
    </source>
</evidence>
<dbReference type="Proteomes" id="UP000037943">
    <property type="component" value="Unassembled WGS sequence"/>
</dbReference>
<gene>
    <name evidence="1" type="ORF">AC499_0391</name>
    <name evidence="2" type="ORF">AC499_1350</name>
</gene>
<name>A0ABR5KTK3_PSEAV</name>
<sequence length="41" mass="4561">MVVMVGLAFTGFMAVKEHQDQKQDKFGAEAYRHSNVQSAGF</sequence>